<evidence type="ECO:0000256" key="1">
    <source>
        <dbReference type="ARBA" id="ARBA00005375"/>
    </source>
</evidence>
<reference evidence="5" key="1">
    <citation type="journal article" date="2020" name="Stud. Mycol.">
        <title>101 Dothideomycetes genomes: a test case for predicting lifestyles and emergence of pathogens.</title>
        <authorList>
            <person name="Haridas S."/>
            <person name="Albert R."/>
            <person name="Binder M."/>
            <person name="Bloem J."/>
            <person name="Labutti K."/>
            <person name="Salamov A."/>
            <person name="Andreopoulos B."/>
            <person name="Baker S."/>
            <person name="Barry K."/>
            <person name="Bills G."/>
            <person name="Bluhm B."/>
            <person name="Cannon C."/>
            <person name="Castanera R."/>
            <person name="Culley D."/>
            <person name="Daum C."/>
            <person name="Ezra D."/>
            <person name="Gonzalez J."/>
            <person name="Henrissat B."/>
            <person name="Kuo A."/>
            <person name="Liang C."/>
            <person name="Lipzen A."/>
            <person name="Lutzoni F."/>
            <person name="Magnuson J."/>
            <person name="Mondo S."/>
            <person name="Nolan M."/>
            <person name="Ohm R."/>
            <person name="Pangilinan J."/>
            <person name="Park H.-J."/>
            <person name="Ramirez L."/>
            <person name="Alfaro M."/>
            <person name="Sun H."/>
            <person name="Tritt A."/>
            <person name="Yoshinaga Y."/>
            <person name="Zwiers L.-H."/>
            <person name="Turgeon B."/>
            <person name="Goodwin S."/>
            <person name="Spatafora J."/>
            <person name="Crous P."/>
            <person name="Grigoriev I."/>
        </authorList>
    </citation>
    <scope>NUCLEOTIDE SEQUENCE</scope>
    <source>
        <strain evidence="5">CBS 116435</strain>
    </source>
</reference>
<gene>
    <name evidence="5" type="ORF">K431DRAFT_320297</name>
</gene>
<dbReference type="Gene3D" id="3.40.50.1240">
    <property type="entry name" value="Phosphoglycerate mutase-like"/>
    <property type="match status" value="1"/>
</dbReference>
<dbReference type="InterPro" id="IPR029033">
    <property type="entry name" value="His_PPase_superfam"/>
</dbReference>
<feature type="compositionally biased region" description="Low complexity" evidence="2">
    <location>
        <begin position="518"/>
        <end position="529"/>
    </location>
</feature>
<keyword evidence="6" id="KW-1185">Reference proteome</keyword>
<feature type="region of interest" description="Disordered" evidence="2">
    <location>
        <begin position="513"/>
        <end position="610"/>
    </location>
</feature>
<keyword evidence="3" id="KW-0472">Membrane</keyword>
<dbReference type="OrthoDB" id="258392at2759"/>
<protein>
    <submittedName>
        <fullName evidence="5">Phosphoglycerate mutase-like protein</fullName>
    </submittedName>
</protein>
<feature type="region of interest" description="Disordered" evidence="2">
    <location>
        <begin position="458"/>
        <end position="477"/>
    </location>
</feature>
<accession>A0A9P4UR23</accession>
<feature type="chain" id="PRO_5040247590" evidence="4">
    <location>
        <begin position="22"/>
        <end position="610"/>
    </location>
</feature>
<dbReference type="PANTHER" id="PTHR11567:SF142">
    <property type="entry name" value="PHOSPHOGLYCERATE MUTASE-LIKE PROTEIN"/>
    <property type="match status" value="1"/>
</dbReference>
<name>A0A9P4UR23_9PEZI</name>
<dbReference type="PANTHER" id="PTHR11567">
    <property type="entry name" value="ACID PHOSPHATASE-RELATED"/>
    <property type="match status" value="1"/>
</dbReference>
<dbReference type="Pfam" id="PF00328">
    <property type="entry name" value="His_Phos_2"/>
    <property type="match status" value="1"/>
</dbReference>
<feature type="transmembrane region" description="Helical" evidence="3">
    <location>
        <begin position="481"/>
        <end position="508"/>
    </location>
</feature>
<comment type="similarity">
    <text evidence="1">Belongs to the histidine acid phosphatase family.</text>
</comment>
<dbReference type="SUPFAM" id="SSF53254">
    <property type="entry name" value="Phosphoglycerate mutase-like"/>
    <property type="match status" value="1"/>
</dbReference>
<evidence type="ECO:0000313" key="5">
    <source>
        <dbReference type="EMBL" id="KAF2721635.1"/>
    </source>
</evidence>
<feature type="compositionally biased region" description="Basic and acidic residues" evidence="2">
    <location>
        <begin position="568"/>
        <end position="586"/>
    </location>
</feature>
<dbReference type="Proteomes" id="UP000799441">
    <property type="component" value="Unassembled WGS sequence"/>
</dbReference>
<keyword evidence="3" id="KW-1133">Transmembrane helix</keyword>
<dbReference type="EMBL" id="MU003789">
    <property type="protein sequence ID" value="KAF2721635.1"/>
    <property type="molecule type" value="Genomic_DNA"/>
</dbReference>
<dbReference type="InterPro" id="IPR050645">
    <property type="entry name" value="Histidine_acid_phosphatase"/>
</dbReference>
<organism evidence="5 6">
    <name type="scientific">Polychaeton citri CBS 116435</name>
    <dbReference type="NCBI Taxonomy" id="1314669"/>
    <lineage>
        <taxon>Eukaryota</taxon>
        <taxon>Fungi</taxon>
        <taxon>Dikarya</taxon>
        <taxon>Ascomycota</taxon>
        <taxon>Pezizomycotina</taxon>
        <taxon>Dothideomycetes</taxon>
        <taxon>Dothideomycetidae</taxon>
        <taxon>Capnodiales</taxon>
        <taxon>Capnodiaceae</taxon>
        <taxon>Polychaeton</taxon>
    </lineage>
</organism>
<evidence type="ECO:0000313" key="6">
    <source>
        <dbReference type="Proteomes" id="UP000799441"/>
    </source>
</evidence>
<keyword evidence="4" id="KW-0732">Signal</keyword>
<feature type="signal peptide" evidence="4">
    <location>
        <begin position="1"/>
        <end position="21"/>
    </location>
</feature>
<evidence type="ECO:0000256" key="4">
    <source>
        <dbReference type="SAM" id="SignalP"/>
    </source>
</evidence>
<proteinExistence type="inferred from homology"/>
<dbReference type="InterPro" id="IPR000560">
    <property type="entry name" value="His_Pase_clade-2"/>
</dbReference>
<evidence type="ECO:0000256" key="2">
    <source>
        <dbReference type="SAM" id="MobiDB-lite"/>
    </source>
</evidence>
<evidence type="ECO:0000256" key="3">
    <source>
        <dbReference type="SAM" id="Phobius"/>
    </source>
</evidence>
<dbReference type="AlphaFoldDB" id="A0A9P4UR23"/>
<comment type="caution">
    <text evidence="5">The sequence shown here is derived from an EMBL/GenBank/DDBJ whole genome shotgun (WGS) entry which is preliminary data.</text>
</comment>
<sequence length="610" mass="66774">MLALCFALVSTLVLSPSSVLAQSSGRRYTVWSSVIFSRTGERTPRMLGNISPQLTSLGAQQQYDTGAFFRNRYIQSQDANSSSGAYDDLDKAPLQNLNQWSSNPVDVWVGAMDDQYSSASAQAFLQGLYPPVQLNLTGNPDNNTRATSFAQDGEFIEAPLRGYQYSQISTYGPQDPMSIYIGGFQACPAWSTNAVSYTGTPEYATLEDQSRDLYNSVGAPYLIDVLPSSLWNYFYAWDIYDYLNYLSSHDASANAVLASNDNIDQLRYFADEMNWARLGNLSAINDLNNVEMPAAITSGSVSTIAGNMLAYRMLDQLRQFVSSGGESLKLSLMFGDFEPLTSLFAVLETDHFNSDFRGMADFASTAVFELFTHEDPDNPRTTLPSEDDLWVNFFFRNGTEGEYIAYPILGNGPDSYQLQWSQFENEMWSVALGEVADWCNICASPTLFCSPWTGSVASGEEPNTQSSSSSSNRHHGGLSPAVSGVIGAIIALVLAGMLFGLAMLVGGVRLHRNRRNRPSSSSASDDLASGGFKGSQKLRSDPDLTISKSGPGAHVEPVDGPMSPITGAHERTGSWEGDQSHHRPSFDTDDQYDQRAVNPFEDPVKPDERV</sequence>
<dbReference type="GO" id="GO:0016791">
    <property type="term" value="F:phosphatase activity"/>
    <property type="evidence" value="ECO:0007669"/>
    <property type="project" value="TreeGrafter"/>
</dbReference>
<keyword evidence="3" id="KW-0812">Transmembrane</keyword>